<protein>
    <submittedName>
        <fullName evidence="2">Uncharacterized protein</fullName>
    </submittedName>
</protein>
<reference evidence="3" key="1">
    <citation type="journal article" date="2019" name="Int. J. Syst. Evol. Microbiol.">
        <title>The Global Catalogue of Microorganisms (GCM) 10K type strain sequencing project: providing services to taxonomists for standard genome sequencing and annotation.</title>
        <authorList>
            <consortium name="The Broad Institute Genomics Platform"/>
            <consortium name="The Broad Institute Genome Sequencing Center for Infectious Disease"/>
            <person name="Wu L."/>
            <person name="Ma J."/>
        </authorList>
    </citation>
    <scope>NUCLEOTIDE SEQUENCE [LARGE SCALE GENOMIC DNA]</scope>
    <source>
        <strain evidence="3">CCUG 56756</strain>
    </source>
</reference>
<keyword evidence="3" id="KW-1185">Reference proteome</keyword>
<feature type="chain" id="PRO_5046165129" evidence="1">
    <location>
        <begin position="28"/>
        <end position="225"/>
    </location>
</feature>
<feature type="signal peptide" evidence="1">
    <location>
        <begin position="1"/>
        <end position="27"/>
    </location>
</feature>
<accession>A0ABW3LFP1</accession>
<keyword evidence="1" id="KW-0732">Signal</keyword>
<gene>
    <name evidence="2" type="ORF">ACFQ1X_16250</name>
</gene>
<comment type="caution">
    <text evidence="2">The sequence shown here is derived from an EMBL/GenBank/DDBJ whole genome shotgun (WGS) entry which is preliminary data.</text>
</comment>
<dbReference type="RefSeq" id="WP_144841227.1">
    <property type="nucleotide sequence ID" value="NZ_JBHTKI010000051.1"/>
</dbReference>
<organism evidence="2 3">
    <name type="scientific">Metaplanococcus flavidus</name>
    <dbReference type="NCBI Taxonomy" id="569883"/>
    <lineage>
        <taxon>Bacteria</taxon>
        <taxon>Bacillati</taxon>
        <taxon>Bacillota</taxon>
        <taxon>Bacilli</taxon>
        <taxon>Bacillales</taxon>
        <taxon>Caryophanaceae</taxon>
        <taxon>Metaplanococcus</taxon>
    </lineage>
</organism>
<dbReference type="EMBL" id="JBHTKI010000051">
    <property type="protein sequence ID" value="MFD1032982.1"/>
    <property type="molecule type" value="Genomic_DNA"/>
</dbReference>
<name>A0ABW3LFP1_9BACL</name>
<sequence length="225" mass="25051">MVEIRKKTFTSLFIVMLLLGYSGAAYGQNSTLTSTQEKAIETVERLSEKYGVEVDIHVPENSNMKKQNGMTVEELENTFKFLAAVKNDEAEFTNNEMQTTNFKNEISVQNTSSGTATASSQYVLGPEINDELVNRNISFAYTVTLSDVSGGLPQWQSISQVTSFGSGLSTVDWIETSSNYDITALTIVRLTASGYWEVNEPFSGIELGVRQVDNWILQYFTNDLQ</sequence>
<evidence type="ECO:0000256" key="1">
    <source>
        <dbReference type="SAM" id="SignalP"/>
    </source>
</evidence>
<evidence type="ECO:0000313" key="2">
    <source>
        <dbReference type="EMBL" id="MFD1032982.1"/>
    </source>
</evidence>
<evidence type="ECO:0000313" key="3">
    <source>
        <dbReference type="Proteomes" id="UP001597109"/>
    </source>
</evidence>
<dbReference type="Proteomes" id="UP001597109">
    <property type="component" value="Unassembled WGS sequence"/>
</dbReference>
<proteinExistence type="predicted"/>